<dbReference type="GO" id="GO:0071004">
    <property type="term" value="C:U2-type prespliceosome"/>
    <property type="evidence" value="ECO:0007669"/>
    <property type="project" value="TreeGrafter"/>
</dbReference>
<evidence type="ECO:0000256" key="2">
    <source>
        <dbReference type="ARBA" id="ARBA00004496"/>
    </source>
</evidence>
<keyword evidence="14" id="KW-1185">Reference proteome</keyword>
<evidence type="ECO:0000256" key="11">
    <source>
        <dbReference type="SAM" id="MobiDB-lite"/>
    </source>
</evidence>
<evidence type="ECO:0000259" key="12">
    <source>
        <dbReference type="PROSITE" id="PS52002"/>
    </source>
</evidence>
<dbReference type="Gene3D" id="2.30.30.100">
    <property type="match status" value="1"/>
</dbReference>
<evidence type="ECO:0000313" key="14">
    <source>
        <dbReference type="Proteomes" id="UP000799778"/>
    </source>
</evidence>
<evidence type="ECO:0000256" key="7">
    <source>
        <dbReference type="ARBA" id="ARBA00023187"/>
    </source>
</evidence>
<dbReference type="InterPro" id="IPR001163">
    <property type="entry name" value="Sm_dom_euk/arc"/>
</dbReference>
<dbReference type="InterPro" id="IPR010920">
    <property type="entry name" value="LSM_dom_sf"/>
</dbReference>
<reference evidence="13" key="1">
    <citation type="journal article" date="2020" name="Stud. Mycol.">
        <title>101 Dothideomycetes genomes: a test case for predicting lifestyles and emergence of pathogens.</title>
        <authorList>
            <person name="Haridas S."/>
            <person name="Albert R."/>
            <person name="Binder M."/>
            <person name="Bloem J."/>
            <person name="Labutti K."/>
            <person name="Salamov A."/>
            <person name="Andreopoulos B."/>
            <person name="Baker S."/>
            <person name="Barry K."/>
            <person name="Bills G."/>
            <person name="Bluhm B."/>
            <person name="Cannon C."/>
            <person name="Castanera R."/>
            <person name="Culley D."/>
            <person name="Daum C."/>
            <person name="Ezra D."/>
            <person name="Gonzalez J."/>
            <person name="Henrissat B."/>
            <person name="Kuo A."/>
            <person name="Liang C."/>
            <person name="Lipzen A."/>
            <person name="Lutzoni F."/>
            <person name="Magnuson J."/>
            <person name="Mondo S."/>
            <person name="Nolan M."/>
            <person name="Ohm R."/>
            <person name="Pangilinan J."/>
            <person name="Park H.-J."/>
            <person name="Ramirez L."/>
            <person name="Alfaro M."/>
            <person name="Sun H."/>
            <person name="Tritt A."/>
            <person name="Yoshinaga Y."/>
            <person name="Zwiers L.-H."/>
            <person name="Turgeon B."/>
            <person name="Goodwin S."/>
            <person name="Spatafora J."/>
            <person name="Crous P."/>
            <person name="Grigoriev I."/>
        </authorList>
    </citation>
    <scope>NUCLEOTIDE SEQUENCE</scope>
    <source>
        <strain evidence="13">CBS 175.79</strain>
    </source>
</reference>
<dbReference type="GO" id="GO:0070990">
    <property type="term" value="F:snRNP binding"/>
    <property type="evidence" value="ECO:0007669"/>
    <property type="project" value="TreeGrafter"/>
</dbReference>
<keyword evidence="9" id="KW-0687">Ribonucleoprotein</keyword>
<dbReference type="InterPro" id="IPR050914">
    <property type="entry name" value="snRNP_SmB/NAA38-like"/>
</dbReference>
<dbReference type="PANTHER" id="PTHR10701">
    <property type="entry name" value="SMALL NUCLEAR RIBONUCLEOPROTEIN-ASSOCIATED PROTEIN B AND N"/>
    <property type="match status" value="1"/>
</dbReference>
<evidence type="ECO:0000256" key="3">
    <source>
        <dbReference type="ARBA" id="ARBA00009123"/>
    </source>
</evidence>
<protein>
    <recommendedName>
        <fullName evidence="10">Sm protein B</fullName>
    </recommendedName>
</protein>
<feature type="compositionally biased region" description="Low complexity" evidence="11">
    <location>
        <begin position="106"/>
        <end position="121"/>
    </location>
</feature>
<feature type="domain" description="Sm" evidence="12">
    <location>
        <begin position="5"/>
        <end position="95"/>
    </location>
</feature>
<keyword evidence="7" id="KW-0508">mRNA splicing</keyword>
<dbReference type="SMART" id="SM00651">
    <property type="entry name" value="Sm"/>
    <property type="match status" value="1"/>
</dbReference>
<dbReference type="PROSITE" id="PS52002">
    <property type="entry name" value="SM"/>
    <property type="match status" value="1"/>
</dbReference>
<comment type="similarity">
    <text evidence="3">Belongs to the snRNP SmB/SmN family.</text>
</comment>
<keyword evidence="5" id="KW-0507">mRNA processing</keyword>
<evidence type="ECO:0000256" key="1">
    <source>
        <dbReference type="ARBA" id="ARBA00004123"/>
    </source>
</evidence>
<keyword evidence="8" id="KW-0539">Nucleus</keyword>
<dbReference type="SUPFAM" id="SSF50182">
    <property type="entry name" value="Sm-like ribonucleoproteins"/>
    <property type="match status" value="1"/>
</dbReference>
<dbReference type="Proteomes" id="UP000799778">
    <property type="component" value="Unassembled WGS sequence"/>
</dbReference>
<feature type="compositionally biased region" description="Pro residues" evidence="11">
    <location>
        <begin position="152"/>
        <end position="166"/>
    </location>
</feature>
<dbReference type="GeneID" id="54285344"/>
<gene>
    <name evidence="13" type="ORF">BU24DRAFT_422265</name>
</gene>
<proteinExistence type="inferred from homology"/>
<evidence type="ECO:0000256" key="8">
    <source>
        <dbReference type="ARBA" id="ARBA00023242"/>
    </source>
</evidence>
<keyword evidence="4" id="KW-0963">Cytoplasm</keyword>
<dbReference type="AlphaFoldDB" id="A0A6A5XSR6"/>
<feature type="compositionally biased region" description="Gly residues" evidence="11">
    <location>
        <begin position="167"/>
        <end position="177"/>
    </location>
</feature>
<dbReference type="GO" id="GO:0005687">
    <property type="term" value="C:U4 snRNP"/>
    <property type="evidence" value="ECO:0007669"/>
    <property type="project" value="TreeGrafter"/>
</dbReference>
<evidence type="ECO:0000313" key="13">
    <source>
        <dbReference type="EMBL" id="KAF2015949.1"/>
    </source>
</evidence>
<dbReference type="GO" id="GO:0005686">
    <property type="term" value="C:U2 snRNP"/>
    <property type="evidence" value="ECO:0007669"/>
    <property type="project" value="TreeGrafter"/>
</dbReference>
<dbReference type="GO" id="GO:0005682">
    <property type="term" value="C:U5 snRNP"/>
    <property type="evidence" value="ECO:0007669"/>
    <property type="project" value="TreeGrafter"/>
</dbReference>
<evidence type="ECO:0000256" key="6">
    <source>
        <dbReference type="ARBA" id="ARBA00022884"/>
    </source>
</evidence>
<dbReference type="EMBL" id="ML978069">
    <property type="protein sequence ID" value="KAF2015949.1"/>
    <property type="molecule type" value="Genomic_DNA"/>
</dbReference>
<dbReference type="CDD" id="cd01717">
    <property type="entry name" value="Sm_B"/>
    <property type="match status" value="1"/>
</dbReference>
<evidence type="ECO:0000256" key="5">
    <source>
        <dbReference type="ARBA" id="ARBA00022664"/>
    </source>
</evidence>
<dbReference type="OrthoDB" id="2020720at2759"/>
<sequence length="221" mass="21573">MAAANRQGKMQNLINYRMKVTLQDGRQMAGQMLAFDKHMNLVLADTEEFRRTRRKTGKAAPGATQQITETEERRAIGLTIVRGANVVSLSVDGPPPADPAARLGNAPGATSTSAALASGPGVARPAGRGIPVGLTGPAPGVGGPGPGFGGQFPPPGGFGGPPPGFGGPPGFGRGGPPGGGPPGGFPPGGPPGFQGGPPGFGGPPGAGGRGFPPPGFGGPGR</sequence>
<feature type="compositionally biased region" description="Gly residues" evidence="11">
    <location>
        <begin position="139"/>
        <end position="150"/>
    </location>
</feature>
<dbReference type="GO" id="GO:0003723">
    <property type="term" value="F:RNA binding"/>
    <property type="evidence" value="ECO:0007669"/>
    <property type="project" value="UniProtKB-KW"/>
</dbReference>
<dbReference type="GO" id="GO:0000398">
    <property type="term" value="P:mRNA splicing, via spliceosome"/>
    <property type="evidence" value="ECO:0007669"/>
    <property type="project" value="TreeGrafter"/>
</dbReference>
<feature type="compositionally biased region" description="Pro residues" evidence="11">
    <location>
        <begin position="211"/>
        <end position="221"/>
    </location>
</feature>
<keyword evidence="6" id="KW-0694">RNA-binding</keyword>
<comment type="subcellular location">
    <subcellularLocation>
        <location evidence="2">Cytoplasm</location>
    </subcellularLocation>
    <subcellularLocation>
        <location evidence="1">Nucleus</location>
    </subcellularLocation>
</comment>
<dbReference type="InterPro" id="IPR047575">
    <property type="entry name" value="Sm"/>
</dbReference>
<accession>A0A6A5XSR6</accession>
<dbReference type="GO" id="GO:0046540">
    <property type="term" value="C:U4/U6 x U5 tri-snRNP complex"/>
    <property type="evidence" value="ECO:0007669"/>
    <property type="project" value="TreeGrafter"/>
</dbReference>
<evidence type="ECO:0000256" key="4">
    <source>
        <dbReference type="ARBA" id="ARBA00022490"/>
    </source>
</evidence>
<organism evidence="13 14">
    <name type="scientific">Aaosphaeria arxii CBS 175.79</name>
    <dbReference type="NCBI Taxonomy" id="1450172"/>
    <lineage>
        <taxon>Eukaryota</taxon>
        <taxon>Fungi</taxon>
        <taxon>Dikarya</taxon>
        <taxon>Ascomycota</taxon>
        <taxon>Pezizomycotina</taxon>
        <taxon>Dothideomycetes</taxon>
        <taxon>Pleosporomycetidae</taxon>
        <taxon>Pleosporales</taxon>
        <taxon>Pleosporales incertae sedis</taxon>
        <taxon>Aaosphaeria</taxon>
    </lineage>
</organism>
<dbReference type="FunFam" id="2.30.30.100:FF:000047">
    <property type="entry name" value="Small nuclear ribonucleoprotein SmB, putative"/>
    <property type="match status" value="1"/>
</dbReference>
<feature type="region of interest" description="Disordered" evidence="11">
    <location>
        <begin position="97"/>
        <end position="221"/>
    </location>
</feature>
<dbReference type="GO" id="GO:0071013">
    <property type="term" value="C:catalytic step 2 spliceosome"/>
    <property type="evidence" value="ECO:0007669"/>
    <property type="project" value="TreeGrafter"/>
</dbReference>
<feature type="compositionally biased region" description="Pro residues" evidence="11">
    <location>
        <begin position="178"/>
        <end position="190"/>
    </location>
</feature>
<dbReference type="PANTHER" id="PTHR10701:SF0">
    <property type="entry name" value="SMALL NUCLEAR RIBONUCLEOPROTEIN-ASSOCIATED PROTEIN B"/>
    <property type="match status" value="1"/>
</dbReference>
<dbReference type="RefSeq" id="XP_033384288.1">
    <property type="nucleotide sequence ID" value="XM_033527947.1"/>
</dbReference>
<name>A0A6A5XSR6_9PLEO</name>
<dbReference type="GO" id="GO:0005685">
    <property type="term" value="C:U1 snRNP"/>
    <property type="evidence" value="ECO:0007669"/>
    <property type="project" value="TreeGrafter"/>
</dbReference>
<feature type="compositionally biased region" description="Gly residues" evidence="11">
    <location>
        <begin position="191"/>
        <end position="210"/>
    </location>
</feature>
<dbReference type="GO" id="GO:0005737">
    <property type="term" value="C:cytoplasm"/>
    <property type="evidence" value="ECO:0007669"/>
    <property type="project" value="UniProtKB-SubCell"/>
</dbReference>
<evidence type="ECO:0000256" key="10">
    <source>
        <dbReference type="ARBA" id="ARBA00041355"/>
    </source>
</evidence>
<evidence type="ECO:0000256" key="9">
    <source>
        <dbReference type="ARBA" id="ARBA00023274"/>
    </source>
</evidence>
<dbReference type="Pfam" id="PF01423">
    <property type="entry name" value="LSM"/>
    <property type="match status" value="1"/>
</dbReference>